<feature type="transmembrane region" description="Helical" evidence="5">
    <location>
        <begin position="363"/>
        <end position="386"/>
    </location>
</feature>
<feature type="domain" description="Major facilitator superfamily (MFS) profile" evidence="6">
    <location>
        <begin position="18"/>
        <end position="453"/>
    </location>
</feature>
<proteinExistence type="predicted"/>
<feature type="transmembrane region" description="Helical" evidence="5">
    <location>
        <begin position="269"/>
        <end position="293"/>
    </location>
</feature>
<keyword evidence="2 5" id="KW-0812">Transmembrane</keyword>
<name>A0AAW6ZHP6_9ACTO</name>
<evidence type="ECO:0000313" key="7">
    <source>
        <dbReference type="EMBL" id="MDK8601065.1"/>
    </source>
</evidence>
<dbReference type="RefSeq" id="WP_068538323.1">
    <property type="nucleotide sequence ID" value="NZ_CALTZF010000001.1"/>
</dbReference>
<dbReference type="Gene3D" id="1.20.1250.20">
    <property type="entry name" value="MFS general substrate transporter like domains"/>
    <property type="match status" value="1"/>
</dbReference>
<keyword evidence="4 5" id="KW-0472">Membrane</keyword>
<protein>
    <submittedName>
        <fullName evidence="7">MFS transporter</fullName>
    </submittedName>
</protein>
<dbReference type="PANTHER" id="PTHR23501:SF154">
    <property type="entry name" value="MULTIDRUG-EFFLUX TRANSPORTER RV1634-RELATED"/>
    <property type="match status" value="1"/>
</dbReference>
<dbReference type="GO" id="GO:0005886">
    <property type="term" value="C:plasma membrane"/>
    <property type="evidence" value="ECO:0007669"/>
    <property type="project" value="UniProtKB-SubCell"/>
</dbReference>
<organism evidence="7 8">
    <name type="scientific">Trueperella bernardiae</name>
    <dbReference type="NCBI Taxonomy" id="59561"/>
    <lineage>
        <taxon>Bacteria</taxon>
        <taxon>Bacillati</taxon>
        <taxon>Actinomycetota</taxon>
        <taxon>Actinomycetes</taxon>
        <taxon>Actinomycetales</taxon>
        <taxon>Actinomycetaceae</taxon>
        <taxon>Trueperella</taxon>
    </lineage>
</organism>
<dbReference type="InterPro" id="IPR011701">
    <property type="entry name" value="MFS"/>
</dbReference>
<feature type="transmembrane region" description="Helical" evidence="5">
    <location>
        <begin position="169"/>
        <end position="188"/>
    </location>
</feature>
<dbReference type="Gene3D" id="1.20.1720.10">
    <property type="entry name" value="Multidrug resistance protein D"/>
    <property type="match status" value="1"/>
</dbReference>
<dbReference type="GO" id="GO:0022857">
    <property type="term" value="F:transmembrane transporter activity"/>
    <property type="evidence" value="ECO:0007669"/>
    <property type="project" value="InterPro"/>
</dbReference>
<dbReference type="PANTHER" id="PTHR23501">
    <property type="entry name" value="MAJOR FACILITATOR SUPERFAMILY"/>
    <property type="match status" value="1"/>
</dbReference>
<dbReference type="AlphaFoldDB" id="A0AAW6ZHP6"/>
<dbReference type="Proteomes" id="UP001225576">
    <property type="component" value="Unassembled WGS sequence"/>
</dbReference>
<sequence length="466" mass="49126">MRQARKKQRISRSLEQWLVILAVSLISLVAFEALAVATAMPYVVDILDGRNLYALASGVTLATQLITTAFAGPWCDAKGPKVSLYTGLALFTGGLIVATLAPSVEIIVLGRAIQGLGGGLIVVPLYVFVGNYVEPARQPRIFSSFAAAWVLPSLVGPLVAGFFVEHLNWRLVFGIVPVLLILSAPVILKQFGRFPDLHEHQPVSGYKRTVAFSSTAGVVILGIQLLSGLSAEEFDAKAIAMVIGLSALVLFLARPLLPRATFRARRGLPATVLLRLAINGTYIAVEVFLPLMLKEVHGWSATQAGMIMTFGSVTWAIGSWVSGRVTDERYRAAAPVVGTLVQAFGTAATITAASASVPGATALIGWLVAGFGIGLVYPALTVHALALTPPERHGRTSASLSIADTLGSALFVAWCGIIYALTLPQGHAAFVWVIGTMTAILAVGVWVGSRVLDVTPASLSATTSEH</sequence>
<evidence type="ECO:0000256" key="2">
    <source>
        <dbReference type="ARBA" id="ARBA00022692"/>
    </source>
</evidence>
<dbReference type="EMBL" id="JASPDQ010000002">
    <property type="protein sequence ID" value="MDK8601065.1"/>
    <property type="molecule type" value="Genomic_DNA"/>
</dbReference>
<feature type="transmembrane region" description="Helical" evidence="5">
    <location>
        <begin position="53"/>
        <end position="75"/>
    </location>
</feature>
<keyword evidence="3 5" id="KW-1133">Transmembrane helix</keyword>
<feature type="transmembrane region" description="Helical" evidence="5">
    <location>
        <begin position="398"/>
        <end position="421"/>
    </location>
</feature>
<feature type="transmembrane region" description="Helical" evidence="5">
    <location>
        <begin position="238"/>
        <end position="257"/>
    </location>
</feature>
<evidence type="ECO:0000256" key="1">
    <source>
        <dbReference type="ARBA" id="ARBA00004651"/>
    </source>
</evidence>
<dbReference type="InterPro" id="IPR036259">
    <property type="entry name" value="MFS_trans_sf"/>
</dbReference>
<dbReference type="SUPFAM" id="SSF103473">
    <property type="entry name" value="MFS general substrate transporter"/>
    <property type="match status" value="1"/>
</dbReference>
<comment type="caution">
    <text evidence="7">The sequence shown here is derived from an EMBL/GenBank/DDBJ whole genome shotgun (WGS) entry which is preliminary data.</text>
</comment>
<feature type="transmembrane region" description="Helical" evidence="5">
    <location>
        <begin position="141"/>
        <end position="163"/>
    </location>
</feature>
<evidence type="ECO:0000256" key="4">
    <source>
        <dbReference type="ARBA" id="ARBA00023136"/>
    </source>
</evidence>
<evidence type="ECO:0000256" key="5">
    <source>
        <dbReference type="SAM" id="Phobius"/>
    </source>
</evidence>
<feature type="transmembrane region" description="Helical" evidence="5">
    <location>
        <begin position="333"/>
        <end position="357"/>
    </location>
</feature>
<feature type="transmembrane region" description="Helical" evidence="5">
    <location>
        <begin position="299"/>
        <end position="321"/>
    </location>
</feature>
<feature type="transmembrane region" description="Helical" evidence="5">
    <location>
        <begin position="209"/>
        <end position="226"/>
    </location>
</feature>
<evidence type="ECO:0000259" key="6">
    <source>
        <dbReference type="PROSITE" id="PS50850"/>
    </source>
</evidence>
<accession>A0AAW6ZHP6</accession>
<feature type="transmembrane region" description="Helical" evidence="5">
    <location>
        <begin position="106"/>
        <end position="129"/>
    </location>
</feature>
<comment type="subcellular location">
    <subcellularLocation>
        <location evidence="1">Cell membrane</location>
        <topology evidence="1">Multi-pass membrane protein</topology>
    </subcellularLocation>
</comment>
<dbReference type="PROSITE" id="PS50850">
    <property type="entry name" value="MFS"/>
    <property type="match status" value="1"/>
</dbReference>
<reference evidence="7" key="1">
    <citation type="submission" date="2023-05" db="EMBL/GenBank/DDBJ databases">
        <title>Genomic Catalog of Human Bladder Bacteria.</title>
        <authorList>
            <person name="Du J."/>
        </authorList>
    </citation>
    <scope>NUCLEOTIDE SEQUENCE</scope>
    <source>
        <strain evidence="7">UMB1304A</strain>
    </source>
</reference>
<gene>
    <name evidence="7" type="ORF">QP858_01130</name>
</gene>
<dbReference type="Pfam" id="PF07690">
    <property type="entry name" value="MFS_1"/>
    <property type="match status" value="1"/>
</dbReference>
<feature type="transmembrane region" description="Helical" evidence="5">
    <location>
        <begin position="82"/>
        <end position="100"/>
    </location>
</feature>
<feature type="transmembrane region" description="Helical" evidence="5">
    <location>
        <begin position="427"/>
        <end position="447"/>
    </location>
</feature>
<evidence type="ECO:0000256" key="3">
    <source>
        <dbReference type="ARBA" id="ARBA00022989"/>
    </source>
</evidence>
<dbReference type="InterPro" id="IPR020846">
    <property type="entry name" value="MFS_dom"/>
</dbReference>
<evidence type="ECO:0000313" key="8">
    <source>
        <dbReference type="Proteomes" id="UP001225576"/>
    </source>
</evidence>